<evidence type="ECO:0000313" key="3">
    <source>
        <dbReference type="Proteomes" id="UP000024404"/>
    </source>
</evidence>
<dbReference type="AlphaFoldDB" id="A0A8R1XP20"/>
<accession>A0A8R1XP20</accession>
<feature type="transmembrane region" description="Helical" evidence="1">
    <location>
        <begin position="43"/>
        <end position="65"/>
    </location>
</feature>
<keyword evidence="1" id="KW-0812">Transmembrane</keyword>
<reference evidence="2" key="2">
    <citation type="submission" date="2022-06" db="UniProtKB">
        <authorList>
            <consortium name="EnsemblMetazoa"/>
        </authorList>
    </citation>
    <scope>IDENTIFICATION</scope>
</reference>
<protein>
    <submittedName>
        <fullName evidence="2">Uncharacterized protein</fullName>
    </submittedName>
</protein>
<feature type="transmembrane region" description="Helical" evidence="1">
    <location>
        <begin position="116"/>
        <end position="138"/>
    </location>
</feature>
<reference evidence="3" key="1">
    <citation type="submission" date="2013-10" db="EMBL/GenBank/DDBJ databases">
        <title>Genome sequencing of Onchocerca volvulus.</title>
        <authorList>
            <person name="Cotton J."/>
            <person name="Tsai J."/>
            <person name="Stanley E."/>
            <person name="Tracey A."/>
            <person name="Holroyd N."/>
            <person name="Lustigman S."/>
            <person name="Berriman M."/>
        </authorList>
    </citation>
    <scope>NUCLEOTIDE SEQUENCE</scope>
</reference>
<proteinExistence type="predicted"/>
<name>A0A8R1XP20_ONCVO</name>
<dbReference type="EnsemblMetazoa" id="OVOC12464.1">
    <property type="protein sequence ID" value="OVOC12464.1"/>
    <property type="gene ID" value="WBGene00249273"/>
</dbReference>
<organism evidence="2 3">
    <name type="scientific">Onchocerca volvulus</name>
    <dbReference type="NCBI Taxonomy" id="6282"/>
    <lineage>
        <taxon>Eukaryota</taxon>
        <taxon>Metazoa</taxon>
        <taxon>Ecdysozoa</taxon>
        <taxon>Nematoda</taxon>
        <taxon>Chromadorea</taxon>
        <taxon>Rhabditida</taxon>
        <taxon>Spirurina</taxon>
        <taxon>Spiruromorpha</taxon>
        <taxon>Filarioidea</taxon>
        <taxon>Onchocercidae</taxon>
        <taxon>Onchocerca</taxon>
    </lineage>
</organism>
<dbReference type="Proteomes" id="UP000024404">
    <property type="component" value="Unassembled WGS sequence"/>
</dbReference>
<evidence type="ECO:0000256" key="1">
    <source>
        <dbReference type="SAM" id="Phobius"/>
    </source>
</evidence>
<dbReference type="EMBL" id="CMVM020000476">
    <property type="status" value="NOT_ANNOTATED_CDS"/>
    <property type="molecule type" value="Genomic_DNA"/>
</dbReference>
<keyword evidence="1" id="KW-1133">Transmembrane helix</keyword>
<keyword evidence="3" id="KW-1185">Reference proteome</keyword>
<keyword evidence="1" id="KW-0472">Membrane</keyword>
<sequence>MVAPSFHIVASFLIIPSTCLEKNVTIMLDIRDEHHKIVKCISALLFTVSLPYGITSNILMATVLFCGRKDNSYSRAFILIASQLIISNLLAFLPQLIVVLLGILQNETSPYVNQMIWINYIFTILLSFSQYVLVTFFISADSE</sequence>
<feature type="transmembrane region" description="Helical" evidence="1">
    <location>
        <begin position="77"/>
        <end position="104"/>
    </location>
</feature>
<evidence type="ECO:0000313" key="2">
    <source>
        <dbReference type="EnsemblMetazoa" id="OVOC12464.1"/>
    </source>
</evidence>